<dbReference type="PANTHER" id="PTHR19328">
    <property type="entry name" value="HEDGEHOG-INTERACTING PROTEIN"/>
    <property type="match status" value="1"/>
</dbReference>
<sequence length="367" mass="39489">MRVLNTLIFLPVFLLGLAAPAAALDSSAGRLKVETVASGLKSPWSFGFLPGGGVLITEKRGRLWYVGTDGQRRAVGGVGPVDVNGQGGLLDVLVPRDFAQSRQLYFSHALAQPGGGSGTAVATARLNGDASSLTGWRVIFEMERGSSGGRHFGSRLVEGRDGMLFVTVGERGDRPSAQDLGRENGSVLRISRDGRVPGDNPFVGTAGAQPEIWSYGHRNPQGATLDLRGQLWVSEHGAKGGDEVNRIRKGANFGWPVISYGRHYSGRKIGEGTAKPGMEQPAYYWDPSIAPSGLMIYSGRLWPKWRGHFFVGSLKFGHVARLSGQPLALRERIKGDETSRTRDIREAPDGTIWVLSEGQGALFRLSP</sequence>
<keyword evidence="1" id="KW-0732">Signal</keyword>
<feature type="domain" description="Glucose/Sorbosone dehydrogenase" evidence="2">
    <location>
        <begin position="40"/>
        <end position="363"/>
    </location>
</feature>
<protein>
    <submittedName>
        <fullName evidence="3">PQQ-dependent sugar dehydrogenase</fullName>
    </submittedName>
</protein>
<dbReference type="PANTHER" id="PTHR19328:SF75">
    <property type="entry name" value="ALDOSE SUGAR DEHYDROGENASE YLII"/>
    <property type="match status" value="1"/>
</dbReference>
<proteinExistence type="predicted"/>
<dbReference type="EMBL" id="CP106738">
    <property type="protein sequence ID" value="UXX83585.1"/>
    <property type="molecule type" value="Genomic_DNA"/>
</dbReference>
<feature type="chain" id="PRO_5045936515" evidence="1">
    <location>
        <begin position="24"/>
        <end position="367"/>
    </location>
</feature>
<evidence type="ECO:0000313" key="3">
    <source>
        <dbReference type="EMBL" id="UXX83585.1"/>
    </source>
</evidence>
<evidence type="ECO:0000256" key="1">
    <source>
        <dbReference type="SAM" id="SignalP"/>
    </source>
</evidence>
<dbReference type="Gene3D" id="2.120.10.30">
    <property type="entry name" value="TolB, C-terminal domain"/>
    <property type="match status" value="1"/>
</dbReference>
<reference evidence="3" key="1">
    <citation type="submission" date="2022-10" db="EMBL/GenBank/DDBJ databases">
        <title>Roseovarius pelagicus sp. nov., isolated from Arctic seawater.</title>
        <authorList>
            <person name="Hong Y.W."/>
            <person name="Hwang C.Y."/>
        </authorList>
    </citation>
    <scope>NUCLEOTIDE SEQUENCE</scope>
    <source>
        <strain evidence="3">HL-MP18</strain>
    </source>
</reference>
<evidence type="ECO:0000313" key="4">
    <source>
        <dbReference type="Proteomes" id="UP001064087"/>
    </source>
</evidence>
<name>A0ABY6DIE7_9RHOB</name>
<dbReference type="Proteomes" id="UP001064087">
    <property type="component" value="Chromosome"/>
</dbReference>
<gene>
    <name evidence="3" type="ORF">N7U68_02585</name>
</gene>
<dbReference type="RefSeq" id="WP_263048143.1">
    <property type="nucleotide sequence ID" value="NZ_CP106738.1"/>
</dbReference>
<keyword evidence="4" id="KW-1185">Reference proteome</keyword>
<dbReference type="Pfam" id="PF07995">
    <property type="entry name" value="GSDH"/>
    <property type="match status" value="1"/>
</dbReference>
<evidence type="ECO:0000259" key="2">
    <source>
        <dbReference type="Pfam" id="PF07995"/>
    </source>
</evidence>
<accession>A0ABY6DIE7</accession>
<dbReference type="InterPro" id="IPR011042">
    <property type="entry name" value="6-blade_b-propeller_TolB-like"/>
</dbReference>
<dbReference type="SUPFAM" id="SSF50952">
    <property type="entry name" value="Soluble quinoprotein glucose dehydrogenase"/>
    <property type="match status" value="1"/>
</dbReference>
<dbReference type="InterPro" id="IPR012938">
    <property type="entry name" value="Glc/Sorbosone_DH"/>
</dbReference>
<feature type="signal peptide" evidence="1">
    <location>
        <begin position="1"/>
        <end position="23"/>
    </location>
</feature>
<dbReference type="InterPro" id="IPR011041">
    <property type="entry name" value="Quinoprot_gluc/sorb_DH_b-prop"/>
</dbReference>
<organism evidence="3 4">
    <name type="scientific">Roseovarius pelagicus</name>
    <dbReference type="NCBI Taxonomy" id="2980108"/>
    <lineage>
        <taxon>Bacteria</taxon>
        <taxon>Pseudomonadati</taxon>
        <taxon>Pseudomonadota</taxon>
        <taxon>Alphaproteobacteria</taxon>
        <taxon>Rhodobacterales</taxon>
        <taxon>Roseobacteraceae</taxon>
        <taxon>Roseovarius</taxon>
    </lineage>
</organism>